<keyword evidence="8 9" id="KW-0804">Transcription</keyword>
<feature type="binding site" evidence="9">
    <location>
        <position position="163"/>
    </location>
    <ligand>
        <name>ATP</name>
        <dbReference type="ChEBI" id="CHEBI:30616"/>
    </ligand>
</feature>
<dbReference type="Proteomes" id="UP000221024">
    <property type="component" value="Unassembled WGS sequence"/>
</dbReference>
<evidence type="ECO:0000256" key="7">
    <source>
        <dbReference type="ARBA" id="ARBA00023015"/>
    </source>
</evidence>
<dbReference type="InterPro" id="IPR011113">
    <property type="entry name" value="Rho_RNA-bd"/>
</dbReference>
<reference evidence="12 13" key="1">
    <citation type="submission" date="2017-10" db="EMBL/GenBank/DDBJ databases">
        <title>Draft genome of Longimonas halophila.</title>
        <authorList>
            <person name="Goh K.M."/>
            <person name="Shamsir M.S."/>
            <person name="Lim S.W."/>
        </authorList>
    </citation>
    <scope>NUCLEOTIDE SEQUENCE [LARGE SCALE GENOMIC DNA]</scope>
    <source>
        <strain evidence="12 13">KCTC 42399</strain>
    </source>
</reference>
<feature type="domain" description="Rho RNA-BD" evidence="11">
    <location>
        <begin position="3"/>
        <end position="77"/>
    </location>
</feature>
<protein>
    <recommendedName>
        <fullName evidence="9">Transcription termination factor Rho</fullName>
        <ecNumber evidence="9">3.6.4.-</ecNumber>
    </recommendedName>
    <alternativeName>
        <fullName evidence="9">ATP-dependent helicase Rho</fullName>
    </alternativeName>
</protein>
<dbReference type="Pfam" id="PF00006">
    <property type="entry name" value="ATP-synt_ab"/>
    <property type="match status" value="1"/>
</dbReference>
<keyword evidence="2 9" id="KW-0547">Nucleotide-binding</keyword>
<dbReference type="InterPro" id="IPR012340">
    <property type="entry name" value="NA-bd_OB-fold"/>
</dbReference>
<accession>A0A2H3NPN7</accession>
<proteinExistence type="inferred from homology"/>
<feature type="binding site" evidence="9">
    <location>
        <begin position="132"/>
        <end position="137"/>
    </location>
    <ligand>
        <name>ATP</name>
        <dbReference type="ChEBI" id="CHEBI:30616"/>
    </ligand>
</feature>
<evidence type="ECO:0000256" key="9">
    <source>
        <dbReference type="HAMAP-Rule" id="MF_01884"/>
    </source>
</evidence>
<organism evidence="12 13">
    <name type="scientific">Longimonas halophila</name>
    <dbReference type="NCBI Taxonomy" id="1469170"/>
    <lineage>
        <taxon>Bacteria</taxon>
        <taxon>Pseudomonadati</taxon>
        <taxon>Rhodothermota</taxon>
        <taxon>Rhodothermia</taxon>
        <taxon>Rhodothermales</taxon>
        <taxon>Salisaetaceae</taxon>
        <taxon>Longimonas</taxon>
    </lineage>
</organism>
<dbReference type="Gene3D" id="2.40.50.140">
    <property type="entry name" value="Nucleic acid-binding proteins"/>
    <property type="match status" value="1"/>
</dbReference>
<keyword evidence="1 9" id="KW-0806">Transcription termination</keyword>
<dbReference type="GO" id="GO:0005524">
    <property type="term" value="F:ATP binding"/>
    <property type="evidence" value="ECO:0007669"/>
    <property type="project" value="UniProtKB-UniRule"/>
</dbReference>
<evidence type="ECO:0000313" key="12">
    <source>
        <dbReference type="EMBL" id="PEN04950.1"/>
    </source>
</evidence>
<dbReference type="Pfam" id="PF07497">
    <property type="entry name" value="Rho_RNA_bind"/>
    <property type="match status" value="1"/>
</dbReference>
<dbReference type="EC" id="3.6.4.-" evidence="9"/>
<dbReference type="InterPro" id="IPR000194">
    <property type="entry name" value="ATPase_F1/V1/A1_a/bsu_nucl-bd"/>
</dbReference>
<evidence type="ECO:0000256" key="4">
    <source>
        <dbReference type="ARBA" id="ARBA00022806"/>
    </source>
</evidence>
<dbReference type="GO" id="GO:0006353">
    <property type="term" value="P:DNA-templated transcription termination"/>
    <property type="evidence" value="ECO:0007669"/>
    <property type="project" value="UniProtKB-UniRule"/>
</dbReference>
<dbReference type="HAMAP" id="MF_01884">
    <property type="entry name" value="Rho"/>
    <property type="match status" value="1"/>
</dbReference>
<dbReference type="SUPFAM" id="SSF52540">
    <property type="entry name" value="P-loop containing nucleoside triphosphate hydrolases"/>
    <property type="match status" value="1"/>
</dbReference>
<evidence type="ECO:0000256" key="8">
    <source>
        <dbReference type="ARBA" id="ARBA00023163"/>
    </source>
</evidence>
<dbReference type="GO" id="GO:0003723">
    <property type="term" value="F:RNA binding"/>
    <property type="evidence" value="ECO:0007669"/>
    <property type="project" value="UniProtKB-UniRule"/>
</dbReference>
<gene>
    <name evidence="9" type="primary">rho</name>
    <name evidence="12" type="ORF">CRI93_14285</name>
</gene>
<evidence type="ECO:0000256" key="5">
    <source>
        <dbReference type="ARBA" id="ARBA00022840"/>
    </source>
</evidence>
<dbReference type="NCBIfam" id="NF006886">
    <property type="entry name" value="PRK09376.1"/>
    <property type="match status" value="1"/>
</dbReference>
<evidence type="ECO:0000256" key="10">
    <source>
        <dbReference type="PROSITE-ProRule" id="PRU01203"/>
    </source>
</evidence>
<dbReference type="GO" id="GO:0016787">
    <property type="term" value="F:hydrolase activity"/>
    <property type="evidence" value="ECO:0007669"/>
    <property type="project" value="UniProtKB-KW"/>
</dbReference>
<sequence length="370" mass="41199">MSDKKFKRLLELIGKKKYGFMRELHPALPKDDDDPFMPPPLIRKFNLRDGVVVEGSLKPGRKGGMQVGWIDTVMGLPPKEWAQKESFDKGAIIYPEEKLNLVTGADDVSMRIMDLVAPLGKGQRALIVAPPRAGKTVLLKQIAAGITQNHKEVDLITLLIDERPEEVTDFRRSTQAEVFASSNDRGEDNHVRVATLAMEYAKRLVEKGKDVVMLLDSLTRLGRTFNLFVDGSGRTLSGGLDAEALKTPRKIFGAARNIEGGGSLTIIATALVETGSRMDDVIFEEFKGTGNAEVVLDRRLAEKRIYPAINVRESGTRNEERLLGNVRLRKHNQLFRALNSRHPVEAMQALIRHVRNSPTNAHLLTELVPE</sequence>
<dbReference type="CDD" id="cd01128">
    <property type="entry name" value="rho_factor_C"/>
    <property type="match status" value="1"/>
</dbReference>
<keyword evidence="4 9" id="KW-0347">Helicase</keyword>
<dbReference type="PANTHER" id="PTHR46425">
    <property type="entry name" value="TRANSCRIPTION TERMINATION FACTOR RHO"/>
    <property type="match status" value="1"/>
</dbReference>
<comment type="caution">
    <text evidence="12">The sequence shown here is derived from an EMBL/GenBank/DDBJ whole genome shotgun (WGS) entry which is preliminary data.</text>
</comment>
<dbReference type="EMBL" id="PDEP01000019">
    <property type="protein sequence ID" value="PEN04950.1"/>
    <property type="molecule type" value="Genomic_DNA"/>
</dbReference>
<dbReference type="AlphaFoldDB" id="A0A2H3NPN7"/>
<evidence type="ECO:0000256" key="6">
    <source>
        <dbReference type="ARBA" id="ARBA00022884"/>
    </source>
</evidence>
<dbReference type="OrthoDB" id="9805197at2"/>
<feature type="binding site" evidence="9">
    <location>
        <begin position="120"/>
        <end position="125"/>
    </location>
    <ligand>
        <name>ATP</name>
        <dbReference type="ChEBI" id="CHEBI:30616"/>
    </ligand>
</feature>
<dbReference type="InterPro" id="IPR003593">
    <property type="entry name" value="AAA+_ATPase"/>
</dbReference>
<comment type="function">
    <text evidence="9">Facilitates transcription termination by a mechanism that involves Rho binding to the nascent RNA, activation of Rho's RNA-dependent ATPase activity, and release of the mRNA from the DNA template.</text>
</comment>
<evidence type="ECO:0000313" key="13">
    <source>
        <dbReference type="Proteomes" id="UP000221024"/>
    </source>
</evidence>
<dbReference type="PANTHER" id="PTHR46425:SF1">
    <property type="entry name" value="TRANSCRIPTION TERMINATION FACTOR RHO"/>
    <property type="match status" value="1"/>
</dbReference>
<keyword evidence="5 9" id="KW-0067">ATP-binding</keyword>
<dbReference type="SMART" id="SM00382">
    <property type="entry name" value="AAA"/>
    <property type="match status" value="1"/>
</dbReference>
<dbReference type="RefSeq" id="WP_098063325.1">
    <property type="nucleotide sequence ID" value="NZ_PDEP01000019.1"/>
</dbReference>
<comment type="caution">
    <text evidence="9">Lacks conserved residue(s) required for the propagation of feature annotation.</text>
</comment>
<dbReference type="GO" id="GO:0008186">
    <property type="term" value="F:ATP-dependent activity, acting on RNA"/>
    <property type="evidence" value="ECO:0007669"/>
    <property type="project" value="InterPro"/>
</dbReference>
<evidence type="ECO:0000256" key="3">
    <source>
        <dbReference type="ARBA" id="ARBA00022801"/>
    </source>
</evidence>
<comment type="similarity">
    <text evidence="9 10">Belongs to the Rho family.</text>
</comment>
<keyword evidence="13" id="KW-1185">Reference proteome</keyword>
<dbReference type="GO" id="GO:0004386">
    <property type="term" value="F:helicase activity"/>
    <property type="evidence" value="ECO:0007669"/>
    <property type="project" value="UniProtKB-UniRule"/>
</dbReference>
<dbReference type="InterPro" id="IPR041703">
    <property type="entry name" value="Rho_factor_ATP-bd"/>
</dbReference>
<dbReference type="Gene3D" id="3.40.50.300">
    <property type="entry name" value="P-loop containing nucleotide triphosphate hydrolases"/>
    <property type="match status" value="1"/>
</dbReference>
<dbReference type="InterPro" id="IPR004665">
    <property type="entry name" value="Term_rho"/>
</dbReference>
<evidence type="ECO:0000256" key="1">
    <source>
        <dbReference type="ARBA" id="ARBA00022472"/>
    </source>
</evidence>
<evidence type="ECO:0000259" key="11">
    <source>
        <dbReference type="PROSITE" id="PS51856"/>
    </source>
</evidence>
<comment type="subunit">
    <text evidence="9">Homohexamer. The homohexamer assembles into an open ring structure.</text>
</comment>
<keyword evidence="3 9" id="KW-0378">Hydrolase</keyword>
<keyword evidence="6 9" id="KW-0694">RNA-binding</keyword>
<dbReference type="PROSITE" id="PS51856">
    <property type="entry name" value="RHO_RNA_BD"/>
    <property type="match status" value="1"/>
</dbReference>
<dbReference type="InterPro" id="IPR027417">
    <property type="entry name" value="P-loop_NTPase"/>
</dbReference>
<name>A0A2H3NPN7_9BACT</name>
<keyword evidence="7 9" id="KW-0805">Transcription regulation</keyword>
<evidence type="ECO:0000256" key="2">
    <source>
        <dbReference type="ARBA" id="ARBA00022741"/>
    </source>
</evidence>